<reference evidence="2 3" key="1">
    <citation type="submission" date="2017-06" db="EMBL/GenBank/DDBJ databases">
        <title>Novel microbial phyla capable of carbon fixation and sulfur reduction in deep-sea sediments.</title>
        <authorList>
            <person name="Huang J."/>
            <person name="Baker B."/>
            <person name="Wang Y."/>
        </authorList>
    </citation>
    <scope>NUCLEOTIDE SEQUENCE [LARGE SCALE GENOMIC DNA]</scope>
    <source>
        <strain evidence="2">B3_TA06</strain>
    </source>
</reference>
<protein>
    <recommendedName>
        <fullName evidence="1">Aminotransferase class V domain-containing protein</fullName>
    </recommendedName>
</protein>
<sequence>MDVTQLFPRTRGIIYFNHASSSPLAVPTRKRMKALIDELKLGDKSWDFWSTELSEFRGESAKLLKAQPSQIGFIPNTSMGLLAALYSIPWQEGDNIVLIKDGFPANIVPWEQNLPQIEKHQIEIEDDRPLEDRILDATNEHTRAVAIDWVDFFTGYRVDLKKVGDFCNAQGIFLVVDGIQGAGALELDLSKLHVDFFAAGSAKWLLGPVGAGILYVNAKTMSRLKPAFAGWMSLSWKDFNIFDPLPPLKQGAGRFEPGSYPGVPLVGFVENLKILNSVGIAKINERIFQTRRFLLEGLKQMDAEILSPFKEDHASGILTFRFQGKDSKELFEELSDARIIVSLRKGAIRLSPHFYNTAEETEKVLKVIRDFA</sequence>
<evidence type="ECO:0000259" key="1">
    <source>
        <dbReference type="Pfam" id="PF00266"/>
    </source>
</evidence>
<dbReference type="EMBL" id="NJBO01000001">
    <property type="protein sequence ID" value="TKJ44244.1"/>
    <property type="molecule type" value="Genomic_DNA"/>
</dbReference>
<dbReference type="InterPro" id="IPR015424">
    <property type="entry name" value="PyrdxlP-dep_Trfase"/>
</dbReference>
<evidence type="ECO:0000313" key="3">
    <source>
        <dbReference type="Proteomes" id="UP000317778"/>
    </source>
</evidence>
<dbReference type="SUPFAM" id="SSF53383">
    <property type="entry name" value="PLP-dependent transferases"/>
    <property type="match status" value="1"/>
</dbReference>
<dbReference type="InterPro" id="IPR015421">
    <property type="entry name" value="PyrdxlP-dep_Trfase_major"/>
</dbReference>
<name>A0A532VAL2_UNCT6</name>
<evidence type="ECO:0000313" key="2">
    <source>
        <dbReference type="EMBL" id="TKJ44244.1"/>
    </source>
</evidence>
<dbReference type="PANTHER" id="PTHR43586:SF15">
    <property type="entry name" value="BLR3095 PROTEIN"/>
    <property type="match status" value="1"/>
</dbReference>
<dbReference type="AlphaFoldDB" id="A0A532VAL2"/>
<proteinExistence type="predicted"/>
<comment type="caution">
    <text evidence="2">The sequence shown here is derived from an EMBL/GenBank/DDBJ whole genome shotgun (WGS) entry which is preliminary data.</text>
</comment>
<organism evidence="2 3">
    <name type="scientific">candidate division TA06 bacterium B3_TA06</name>
    <dbReference type="NCBI Taxonomy" id="2012487"/>
    <lineage>
        <taxon>Bacteria</taxon>
        <taxon>Bacteria division TA06</taxon>
    </lineage>
</organism>
<dbReference type="Gene3D" id="3.40.640.10">
    <property type="entry name" value="Type I PLP-dependent aspartate aminotransferase-like (Major domain)"/>
    <property type="match status" value="1"/>
</dbReference>
<gene>
    <name evidence="2" type="ORF">CEE36_00435</name>
</gene>
<accession>A0A532VAL2</accession>
<dbReference type="Proteomes" id="UP000317778">
    <property type="component" value="Unassembled WGS sequence"/>
</dbReference>
<dbReference type="InterPro" id="IPR000192">
    <property type="entry name" value="Aminotrans_V_dom"/>
</dbReference>
<dbReference type="InterPro" id="IPR015422">
    <property type="entry name" value="PyrdxlP-dep_Trfase_small"/>
</dbReference>
<feature type="domain" description="Aminotransferase class V" evidence="1">
    <location>
        <begin position="52"/>
        <end position="359"/>
    </location>
</feature>
<dbReference type="PANTHER" id="PTHR43586">
    <property type="entry name" value="CYSTEINE DESULFURASE"/>
    <property type="match status" value="1"/>
</dbReference>
<dbReference type="Gene3D" id="3.90.1150.10">
    <property type="entry name" value="Aspartate Aminotransferase, domain 1"/>
    <property type="match status" value="1"/>
</dbReference>
<dbReference type="Pfam" id="PF00266">
    <property type="entry name" value="Aminotran_5"/>
    <property type="match status" value="1"/>
</dbReference>